<proteinExistence type="predicted"/>
<accession>A0A839ULA9</accession>
<keyword evidence="1" id="KW-0812">Transmembrane</keyword>
<dbReference type="Proteomes" id="UP000559987">
    <property type="component" value="Unassembled WGS sequence"/>
</dbReference>
<feature type="transmembrane region" description="Helical" evidence="1">
    <location>
        <begin position="119"/>
        <end position="145"/>
    </location>
</feature>
<protein>
    <submittedName>
        <fullName evidence="2">Uncharacterized protein</fullName>
    </submittedName>
</protein>
<evidence type="ECO:0000256" key="1">
    <source>
        <dbReference type="SAM" id="Phobius"/>
    </source>
</evidence>
<gene>
    <name evidence="2" type="ORF">FHS30_000546</name>
</gene>
<organism evidence="2 3">
    <name type="scientific">Simiduia aestuariiviva</name>
    <dbReference type="NCBI Taxonomy" id="1510459"/>
    <lineage>
        <taxon>Bacteria</taxon>
        <taxon>Pseudomonadati</taxon>
        <taxon>Pseudomonadota</taxon>
        <taxon>Gammaproteobacteria</taxon>
        <taxon>Cellvibrionales</taxon>
        <taxon>Cellvibrionaceae</taxon>
        <taxon>Simiduia</taxon>
    </lineage>
</organism>
<dbReference type="RefSeq" id="WP_183908029.1">
    <property type="nucleotide sequence ID" value="NZ_JACHXZ010000001.1"/>
</dbReference>
<feature type="transmembrane region" description="Helical" evidence="1">
    <location>
        <begin position="47"/>
        <end position="68"/>
    </location>
</feature>
<keyword evidence="3" id="KW-1185">Reference proteome</keyword>
<evidence type="ECO:0000313" key="3">
    <source>
        <dbReference type="Proteomes" id="UP000559987"/>
    </source>
</evidence>
<sequence length="158" mass="17681">MKTHILGRGASIGRQNAKEFTVPIGKTFQRASAVASSYILEPKKRRILLLWLLLLCIAPFAIEIVFLADLIGIELAMSFLFYYAKSLYFSVYQRWLDFRGLCSESLKAIANHSVSEPKIFCVNACYSAILFLVTGSSVWALLAWYPVVVFGFQSSPLG</sequence>
<keyword evidence="1" id="KW-0472">Membrane</keyword>
<reference evidence="2 3" key="1">
    <citation type="submission" date="2020-08" db="EMBL/GenBank/DDBJ databases">
        <title>Genomic Encyclopedia of Type Strains, Phase III (KMG-III): the genomes of soil and plant-associated and newly described type strains.</title>
        <authorList>
            <person name="Whitman W."/>
        </authorList>
    </citation>
    <scope>NUCLEOTIDE SEQUENCE [LARGE SCALE GENOMIC DNA]</scope>
    <source>
        <strain evidence="2 3">CECT 8571</strain>
    </source>
</reference>
<evidence type="ECO:0000313" key="2">
    <source>
        <dbReference type="EMBL" id="MBB3167370.1"/>
    </source>
</evidence>
<name>A0A839ULA9_9GAMM</name>
<keyword evidence="1" id="KW-1133">Transmembrane helix</keyword>
<dbReference type="EMBL" id="JACHXZ010000001">
    <property type="protein sequence ID" value="MBB3167370.1"/>
    <property type="molecule type" value="Genomic_DNA"/>
</dbReference>
<feature type="transmembrane region" description="Helical" evidence="1">
    <location>
        <begin position="80"/>
        <end position="98"/>
    </location>
</feature>
<dbReference type="AlphaFoldDB" id="A0A839ULA9"/>
<comment type="caution">
    <text evidence="2">The sequence shown here is derived from an EMBL/GenBank/DDBJ whole genome shotgun (WGS) entry which is preliminary data.</text>
</comment>